<accession>A0A1H9IBS9</accession>
<dbReference type="GO" id="GO:0006508">
    <property type="term" value="P:proteolysis"/>
    <property type="evidence" value="ECO:0007669"/>
    <property type="project" value="UniProtKB-KW"/>
</dbReference>
<name>A0A1H9IBS9_9BACT</name>
<dbReference type="GO" id="GO:0008233">
    <property type="term" value="F:peptidase activity"/>
    <property type="evidence" value="ECO:0007669"/>
    <property type="project" value="UniProtKB-KW"/>
</dbReference>
<dbReference type="InterPro" id="IPR051458">
    <property type="entry name" value="Cyt/Met_Dipeptidase"/>
</dbReference>
<dbReference type="STRING" id="478744.SAMN05444359_114130"/>
<evidence type="ECO:0000256" key="1">
    <source>
        <dbReference type="ARBA" id="ARBA00022670"/>
    </source>
</evidence>
<dbReference type="SUPFAM" id="SSF53187">
    <property type="entry name" value="Zn-dependent exopeptidases"/>
    <property type="match status" value="1"/>
</dbReference>
<dbReference type="GO" id="GO:0046872">
    <property type="term" value="F:metal ion binding"/>
    <property type="evidence" value="ECO:0007669"/>
    <property type="project" value="UniProtKB-KW"/>
</dbReference>
<sequence>MTTTAYLNDHRDRFMDELFTLLRIPSVSTDKKHNDDTHACAVQVQEYLVRAGLDKATLYPTDGHPIVFAEKIIDPSLPTILVYGHYDVQPAAPLDEWNSEPFEPVIKKTKIHPEGAIFGRGTTDDKGQMFIHVKAVETMIKTDKLPCNVKFMIEGEEEIGSPNLLPFIKQYKEMLKSDVILISDTSLLSKKHPSITVGLRGLTYLDVKVTSARADMHSGLFGGAVANPINTLCEMIASLKDEKKHITIPGFYDDVVFPSDRDRDMMRNAPFDEQEYMDSPGVFGLEGEEGYHTYERTGILPTLDCNGIWGGFTEEGSKTIIPAVANAKISMRLVSQQDHEKITELFSKHFKSIAPSSVKVEVHPHHGGNPYVTPTDTVEYRAAAAAMVETFGVEPVPMYEGGSIPIVAAFKEVLEVETILMGFGFDTDGLHSPNEHFGVWNFYKGIETVPVFFKKYAEMKTTVA</sequence>
<dbReference type="NCBIfam" id="NF006579">
    <property type="entry name" value="PRK09104.1"/>
    <property type="match status" value="1"/>
</dbReference>
<reference evidence="6" key="1">
    <citation type="submission" date="2016-10" db="EMBL/GenBank/DDBJ databases">
        <authorList>
            <person name="Varghese N."/>
            <person name="Submissions S."/>
        </authorList>
    </citation>
    <scope>NUCLEOTIDE SEQUENCE [LARGE SCALE GENOMIC DNA]</scope>
    <source>
        <strain evidence="6">DSM 24740</strain>
    </source>
</reference>
<feature type="domain" description="Peptidase M20 dimerisation" evidence="4">
    <location>
        <begin position="205"/>
        <end position="356"/>
    </location>
</feature>
<dbReference type="PANTHER" id="PTHR43270">
    <property type="entry name" value="BETA-ALA-HIS DIPEPTIDASE"/>
    <property type="match status" value="1"/>
</dbReference>
<evidence type="ECO:0000259" key="4">
    <source>
        <dbReference type="Pfam" id="PF07687"/>
    </source>
</evidence>
<dbReference type="InterPro" id="IPR011650">
    <property type="entry name" value="Peptidase_M20_dimer"/>
</dbReference>
<evidence type="ECO:0000313" key="5">
    <source>
        <dbReference type="EMBL" id="SEQ72004.1"/>
    </source>
</evidence>
<gene>
    <name evidence="5" type="ORF">SAMN05444359_114130</name>
</gene>
<dbReference type="AlphaFoldDB" id="A0A1H9IBS9"/>
<keyword evidence="3" id="KW-0378">Hydrolase</keyword>
<keyword evidence="2" id="KW-0479">Metal-binding</keyword>
<dbReference type="InterPro" id="IPR002933">
    <property type="entry name" value="Peptidase_M20"/>
</dbReference>
<protein>
    <submittedName>
        <fullName evidence="5">Acetylornithine deacetylase/Succinyl-diaminopimelate desuccinylase</fullName>
    </submittedName>
</protein>
<evidence type="ECO:0000256" key="3">
    <source>
        <dbReference type="ARBA" id="ARBA00022801"/>
    </source>
</evidence>
<dbReference type="NCBIfam" id="NF005914">
    <property type="entry name" value="PRK07907.1"/>
    <property type="match status" value="1"/>
</dbReference>
<dbReference type="PANTHER" id="PTHR43270:SF12">
    <property type="entry name" value="SUCCINYL-DIAMINOPIMELATE DESUCCINYLASE"/>
    <property type="match status" value="1"/>
</dbReference>
<dbReference type="OrthoDB" id="9761532at2"/>
<dbReference type="NCBIfam" id="NF006053">
    <property type="entry name" value="PRK08201.1"/>
    <property type="match status" value="1"/>
</dbReference>
<evidence type="ECO:0000256" key="2">
    <source>
        <dbReference type="ARBA" id="ARBA00022723"/>
    </source>
</evidence>
<dbReference type="RefSeq" id="WP_090169487.1">
    <property type="nucleotide sequence ID" value="NZ_FOFB01000014.1"/>
</dbReference>
<dbReference type="EMBL" id="FOFB01000014">
    <property type="protein sequence ID" value="SEQ72004.1"/>
    <property type="molecule type" value="Genomic_DNA"/>
</dbReference>
<dbReference type="Gene3D" id="3.30.70.360">
    <property type="match status" value="1"/>
</dbReference>
<keyword evidence="1" id="KW-0645">Protease</keyword>
<dbReference type="Gene3D" id="3.40.630.10">
    <property type="entry name" value="Zn peptidases"/>
    <property type="match status" value="1"/>
</dbReference>
<organism evidence="5 6">
    <name type="scientific">Neolewinella agarilytica</name>
    <dbReference type="NCBI Taxonomy" id="478744"/>
    <lineage>
        <taxon>Bacteria</taxon>
        <taxon>Pseudomonadati</taxon>
        <taxon>Bacteroidota</taxon>
        <taxon>Saprospiria</taxon>
        <taxon>Saprospirales</taxon>
        <taxon>Lewinellaceae</taxon>
        <taxon>Neolewinella</taxon>
    </lineage>
</organism>
<dbReference type="InParanoid" id="A0A1H9IBS9"/>
<keyword evidence="6" id="KW-1185">Reference proteome</keyword>
<proteinExistence type="predicted"/>
<dbReference type="Proteomes" id="UP000199021">
    <property type="component" value="Unassembled WGS sequence"/>
</dbReference>
<dbReference type="Pfam" id="PF01546">
    <property type="entry name" value="Peptidase_M20"/>
    <property type="match status" value="1"/>
</dbReference>
<dbReference type="Pfam" id="PF07687">
    <property type="entry name" value="M20_dimer"/>
    <property type="match status" value="1"/>
</dbReference>
<evidence type="ECO:0000313" key="6">
    <source>
        <dbReference type="Proteomes" id="UP000199021"/>
    </source>
</evidence>